<reference evidence="3" key="1">
    <citation type="submission" date="2016-10" db="EMBL/GenBank/DDBJ databases">
        <authorList>
            <person name="Varghese N."/>
            <person name="Submissions S."/>
        </authorList>
    </citation>
    <scope>NUCLEOTIDE SEQUENCE [LARGE SCALE GENOMIC DNA]</scope>
    <source>
        <strain evidence="3">DSM 45237</strain>
    </source>
</reference>
<accession>A0A1H5L0M0</accession>
<evidence type="ECO:0000256" key="1">
    <source>
        <dbReference type="SAM" id="MobiDB-lite"/>
    </source>
</evidence>
<evidence type="ECO:0000313" key="3">
    <source>
        <dbReference type="Proteomes" id="UP000181980"/>
    </source>
</evidence>
<gene>
    <name evidence="2" type="ORF">SAMN04488561_2344</name>
</gene>
<name>A0A1H5L0M0_9ACTN</name>
<dbReference type="PANTHER" id="PTHR34724:SF2">
    <property type="entry name" value="OS12G0596101 PROTEIN"/>
    <property type="match status" value="1"/>
</dbReference>
<organism evidence="2 3">
    <name type="scientific">Jiangella alba</name>
    <dbReference type="NCBI Taxonomy" id="561176"/>
    <lineage>
        <taxon>Bacteria</taxon>
        <taxon>Bacillati</taxon>
        <taxon>Actinomycetota</taxon>
        <taxon>Actinomycetes</taxon>
        <taxon>Jiangellales</taxon>
        <taxon>Jiangellaceae</taxon>
        <taxon>Jiangella</taxon>
    </lineage>
</organism>
<dbReference type="STRING" id="561176.SAMN04488561_2344"/>
<feature type="compositionally biased region" description="Basic and acidic residues" evidence="1">
    <location>
        <begin position="33"/>
        <end position="42"/>
    </location>
</feature>
<sequence>MCHPALCRTCGRTTWRGCGMHVQQVMAGIPEEERCPGHESERGSLLGRLLGRRRS</sequence>
<evidence type="ECO:0000313" key="2">
    <source>
        <dbReference type="EMBL" id="SEE70500.1"/>
    </source>
</evidence>
<feature type="region of interest" description="Disordered" evidence="1">
    <location>
        <begin position="33"/>
        <end position="55"/>
    </location>
</feature>
<dbReference type="EMBL" id="FNUC01000003">
    <property type="protein sequence ID" value="SEE70500.1"/>
    <property type="molecule type" value="Genomic_DNA"/>
</dbReference>
<protein>
    <submittedName>
        <fullName evidence="2">Uncharacterized protein</fullName>
    </submittedName>
</protein>
<proteinExistence type="predicted"/>
<keyword evidence="3" id="KW-1185">Reference proteome</keyword>
<dbReference type="PANTHER" id="PTHR34724">
    <property type="entry name" value="OS12G0596101 PROTEIN"/>
    <property type="match status" value="1"/>
</dbReference>
<dbReference type="Proteomes" id="UP000181980">
    <property type="component" value="Unassembled WGS sequence"/>
</dbReference>
<dbReference type="AlphaFoldDB" id="A0A1H5L0M0"/>